<protein>
    <submittedName>
        <fullName evidence="2">Uncharacterized protein</fullName>
    </submittedName>
</protein>
<proteinExistence type="predicted"/>
<accession>G5B4V5</accession>
<feature type="region of interest" description="Disordered" evidence="1">
    <location>
        <begin position="38"/>
        <end position="57"/>
    </location>
</feature>
<evidence type="ECO:0000256" key="1">
    <source>
        <dbReference type="SAM" id="MobiDB-lite"/>
    </source>
</evidence>
<gene>
    <name evidence="2" type="ORF">GW7_03222</name>
</gene>
<evidence type="ECO:0000313" key="2">
    <source>
        <dbReference type="EMBL" id="EHB04316.1"/>
    </source>
</evidence>
<dbReference type="InParanoid" id="G5B4V5"/>
<organism evidence="2 3">
    <name type="scientific">Heterocephalus glaber</name>
    <name type="common">Naked mole rat</name>
    <dbReference type="NCBI Taxonomy" id="10181"/>
    <lineage>
        <taxon>Eukaryota</taxon>
        <taxon>Metazoa</taxon>
        <taxon>Chordata</taxon>
        <taxon>Craniata</taxon>
        <taxon>Vertebrata</taxon>
        <taxon>Euteleostomi</taxon>
        <taxon>Mammalia</taxon>
        <taxon>Eutheria</taxon>
        <taxon>Euarchontoglires</taxon>
        <taxon>Glires</taxon>
        <taxon>Rodentia</taxon>
        <taxon>Hystricomorpha</taxon>
        <taxon>Bathyergidae</taxon>
        <taxon>Heterocephalus</taxon>
    </lineage>
</organism>
<name>G5B4V5_HETGA</name>
<dbReference type="EMBL" id="JH168482">
    <property type="protein sequence ID" value="EHB04316.1"/>
    <property type="molecule type" value="Genomic_DNA"/>
</dbReference>
<sequence length="74" mass="7750">MLGCTWAASAAPTLANCTPGPTKLCPAGDSIFSPTGFEEMLPVDPTEQQPTGSYSWMMPPAQARVSGFLTGPFQ</sequence>
<evidence type="ECO:0000313" key="3">
    <source>
        <dbReference type="Proteomes" id="UP000006813"/>
    </source>
</evidence>
<dbReference type="Proteomes" id="UP000006813">
    <property type="component" value="Unassembled WGS sequence"/>
</dbReference>
<dbReference type="AlphaFoldDB" id="G5B4V5"/>
<reference evidence="2 3" key="1">
    <citation type="journal article" date="2011" name="Nature">
        <title>Genome sequencing reveals insights into physiology and longevity of the naked mole rat.</title>
        <authorList>
            <person name="Kim E.B."/>
            <person name="Fang X."/>
            <person name="Fushan A.A."/>
            <person name="Huang Z."/>
            <person name="Lobanov A.V."/>
            <person name="Han L."/>
            <person name="Marino S.M."/>
            <person name="Sun X."/>
            <person name="Turanov A.A."/>
            <person name="Yang P."/>
            <person name="Yim S.H."/>
            <person name="Zhao X."/>
            <person name="Kasaikina M.V."/>
            <person name="Stoletzki N."/>
            <person name="Peng C."/>
            <person name="Polak P."/>
            <person name="Xiong Z."/>
            <person name="Kiezun A."/>
            <person name="Zhu Y."/>
            <person name="Chen Y."/>
            <person name="Kryukov G.V."/>
            <person name="Zhang Q."/>
            <person name="Peshkin L."/>
            <person name="Yang L."/>
            <person name="Bronson R.T."/>
            <person name="Buffenstein R."/>
            <person name="Wang B."/>
            <person name="Han C."/>
            <person name="Li Q."/>
            <person name="Chen L."/>
            <person name="Zhao W."/>
            <person name="Sunyaev S.R."/>
            <person name="Park T.J."/>
            <person name="Zhang G."/>
            <person name="Wang J."/>
            <person name="Gladyshev V.N."/>
        </authorList>
    </citation>
    <scope>NUCLEOTIDE SEQUENCE [LARGE SCALE GENOMIC DNA]</scope>
</reference>